<dbReference type="OrthoDB" id="10345454at2759"/>
<organism evidence="2 3">
    <name type="scientific">Aspergillus taichungensis</name>
    <dbReference type="NCBI Taxonomy" id="482145"/>
    <lineage>
        <taxon>Eukaryota</taxon>
        <taxon>Fungi</taxon>
        <taxon>Dikarya</taxon>
        <taxon>Ascomycota</taxon>
        <taxon>Pezizomycotina</taxon>
        <taxon>Eurotiomycetes</taxon>
        <taxon>Eurotiomycetidae</taxon>
        <taxon>Eurotiales</taxon>
        <taxon>Aspergillaceae</taxon>
        <taxon>Aspergillus</taxon>
        <taxon>Aspergillus subgen. Circumdati</taxon>
    </lineage>
</organism>
<name>A0A2J5HUP3_9EURO</name>
<feature type="compositionally biased region" description="Low complexity" evidence="1">
    <location>
        <begin position="132"/>
        <end position="144"/>
    </location>
</feature>
<reference evidence="3" key="1">
    <citation type="submission" date="2017-12" db="EMBL/GenBank/DDBJ databases">
        <authorList>
            <consortium name="DOE Joint Genome Institute"/>
            <person name="Mondo S.J."/>
            <person name="Kjaerbolling I."/>
            <person name="Vesth T.C."/>
            <person name="Frisvad J.C."/>
            <person name="Nybo J.L."/>
            <person name="Theobald S."/>
            <person name="Kuo A."/>
            <person name="Bowyer P."/>
            <person name="Matsuda Y."/>
            <person name="Lyhne E.K."/>
            <person name="Kogle M.E."/>
            <person name="Clum A."/>
            <person name="Lipzen A."/>
            <person name="Salamov A."/>
            <person name="Ngan C.Y."/>
            <person name="Daum C."/>
            <person name="Chiniquy J."/>
            <person name="Barry K."/>
            <person name="LaButti K."/>
            <person name="Haridas S."/>
            <person name="Simmons B.A."/>
            <person name="Magnuson J.K."/>
            <person name="Mortensen U.H."/>
            <person name="Larsen T.O."/>
            <person name="Grigoriev I.V."/>
            <person name="Baker S.E."/>
            <person name="Andersen M.R."/>
            <person name="Nordberg H.P."/>
            <person name="Cantor M.N."/>
            <person name="Hua S.X."/>
        </authorList>
    </citation>
    <scope>NUCLEOTIDE SEQUENCE [LARGE SCALE GENOMIC DNA]</scope>
    <source>
        <strain evidence="3">IBT 19404</strain>
    </source>
</reference>
<keyword evidence="3" id="KW-1185">Reference proteome</keyword>
<evidence type="ECO:0000313" key="2">
    <source>
        <dbReference type="EMBL" id="PLN81099.1"/>
    </source>
</evidence>
<feature type="region of interest" description="Disordered" evidence="1">
    <location>
        <begin position="127"/>
        <end position="155"/>
    </location>
</feature>
<gene>
    <name evidence="2" type="ORF">BDW42DRAFT_185624</name>
</gene>
<evidence type="ECO:0000256" key="1">
    <source>
        <dbReference type="SAM" id="MobiDB-lite"/>
    </source>
</evidence>
<accession>A0A2J5HUP3</accession>
<protein>
    <submittedName>
        <fullName evidence="2">Uncharacterized protein</fullName>
    </submittedName>
</protein>
<evidence type="ECO:0000313" key="3">
    <source>
        <dbReference type="Proteomes" id="UP000235023"/>
    </source>
</evidence>
<proteinExistence type="predicted"/>
<dbReference type="Proteomes" id="UP000235023">
    <property type="component" value="Unassembled WGS sequence"/>
</dbReference>
<dbReference type="AlphaFoldDB" id="A0A2J5HUP3"/>
<sequence length="155" mass="17479">MRRRTTRCSGVYLSVDGPARWSARERGWRLKTDFSTDKRREMGTNCPQVVYICIQSLIWNEYDCEKRRVASTDRTGYLSLADPRDIRIIMITRYSALSNGSESSRNRPVSDSPLLSSVRCWTVESLQGRHQPLSSSPIASPSSSTKLAKETGGSK</sequence>
<dbReference type="EMBL" id="KZ559540">
    <property type="protein sequence ID" value="PLN81099.1"/>
    <property type="molecule type" value="Genomic_DNA"/>
</dbReference>